<comment type="caution">
    <text evidence="2">The sequence shown here is derived from an EMBL/GenBank/DDBJ whole genome shotgun (WGS) entry which is preliminary data.</text>
</comment>
<feature type="transmembrane region" description="Helical" evidence="1">
    <location>
        <begin position="32"/>
        <end position="53"/>
    </location>
</feature>
<evidence type="ECO:0000313" key="2">
    <source>
        <dbReference type="EMBL" id="KAJ7942649.1"/>
    </source>
</evidence>
<protein>
    <submittedName>
        <fullName evidence="2">BTB/POZ domain protein</fullName>
    </submittedName>
</protein>
<dbReference type="KEGG" id="qsa:O6P43_032291"/>
<keyword evidence="3" id="KW-1185">Reference proteome</keyword>
<dbReference type="PANTHER" id="PTHR31060:SF31">
    <property type="entry name" value="BTB_POZ DOMAIN PROTEIN"/>
    <property type="match status" value="1"/>
</dbReference>
<proteinExistence type="predicted"/>
<name>A0AAD7KNK5_QUISA</name>
<dbReference type="PANTHER" id="PTHR31060">
    <property type="entry name" value="OSJNBA0011J08.25 PROTEIN-RELATED"/>
    <property type="match status" value="1"/>
</dbReference>
<dbReference type="AlphaFoldDB" id="A0AAD7KNK5"/>
<accession>A0AAD7KNK5</accession>
<gene>
    <name evidence="2" type="ORF">O6P43_032291</name>
</gene>
<keyword evidence="1" id="KW-0472">Membrane</keyword>
<dbReference type="InterPro" id="IPR038920">
    <property type="entry name" value="At3g05675-like"/>
</dbReference>
<evidence type="ECO:0000313" key="3">
    <source>
        <dbReference type="Proteomes" id="UP001163823"/>
    </source>
</evidence>
<evidence type="ECO:0000256" key="1">
    <source>
        <dbReference type="SAM" id="Phobius"/>
    </source>
</evidence>
<sequence length="241" mass="26969">MFTVNAASKTLVSVASQSKSGRNNKLKTGEHLRFLIMLMTWTALWVLKILTLVNQIPATSPKYQSVMAMANKFMEENAKDGHVELVDINRTVLASAFERTLNLLHCTLQHTQIDRGDSDMSKYAWTTRLIQANPMGSYLVSCVKRIIFCLEVVVHALSDSDKGIRQVQVASSISDREKDEDVMAEKLAQELLWITYKLRDYGAICEALVQWSFASGLASLSLTTHTRVQGLILKITGFLSL</sequence>
<keyword evidence="1" id="KW-1133">Transmembrane helix</keyword>
<reference evidence="2" key="1">
    <citation type="journal article" date="2023" name="Science">
        <title>Elucidation of the pathway for biosynthesis of saponin adjuvants from the soapbark tree.</title>
        <authorList>
            <person name="Reed J."/>
            <person name="Orme A."/>
            <person name="El-Demerdash A."/>
            <person name="Owen C."/>
            <person name="Martin L.B.B."/>
            <person name="Misra R.C."/>
            <person name="Kikuchi S."/>
            <person name="Rejzek M."/>
            <person name="Martin A.C."/>
            <person name="Harkess A."/>
            <person name="Leebens-Mack J."/>
            <person name="Louveau T."/>
            <person name="Stephenson M.J."/>
            <person name="Osbourn A."/>
        </authorList>
    </citation>
    <scope>NUCLEOTIDE SEQUENCE</scope>
    <source>
        <strain evidence="2">S10</strain>
    </source>
</reference>
<dbReference type="EMBL" id="JARAOO010000014">
    <property type="protein sequence ID" value="KAJ7942649.1"/>
    <property type="molecule type" value="Genomic_DNA"/>
</dbReference>
<dbReference type="Proteomes" id="UP001163823">
    <property type="component" value="Chromosome 14"/>
</dbReference>
<keyword evidence="1" id="KW-0812">Transmembrane</keyword>
<organism evidence="2 3">
    <name type="scientific">Quillaja saponaria</name>
    <name type="common">Soap bark tree</name>
    <dbReference type="NCBI Taxonomy" id="32244"/>
    <lineage>
        <taxon>Eukaryota</taxon>
        <taxon>Viridiplantae</taxon>
        <taxon>Streptophyta</taxon>
        <taxon>Embryophyta</taxon>
        <taxon>Tracheophyta</taxon>
        <taxon>Spermatophyta</taxon>
        <taxon>Magnoliopsida</taxon>
        <taxon>eudicotyledons</taxon>
        <taxon>Gunneridae</taxon>
        <taxon>Pentapetalae</taxon>
        <taxon>rosids</taxon>
        <taxon>fabids</taxon>
        <taxon>Fabales</taxon>
        <taxon>Quillajaceae</taxon>
        <taxon>Quillaja</taxon>
    </lineage>
</organism>